<keyword evidence="2 5" id="KW-0689">Ribosomal protein</keyword>
<dbReference type="EMBL" id="CP009211">
    <property type="protein sequence ID" value="AIJ33093.1"/>
    <property type="molecule type" value="Genomic_DNA"/>
</dbReference>
<dbReference type="FunFam" id="2.30.170.40:FF:000001">
    <property type="entry name" value="50S ribosomal protein L28"/>
    <property type="match status" value="1"/>
</dbReference>
<dbReference type="RefSeq" id="WP_038589200.1">
    <property type="nucleotide sequence ID" value="NZ_CP009211.1"/>
</dbReference>
<evidence type="ECO:0000256" key="5">
    <source>
        <dbReference type="HAMAP-Rule" id="MF_00373"/>
    </source>
</evidence>
<dbReference type="GO" id="GO:0003735">
    <property type="term" value="F:structural constituent of ribosome"/>
    <property type="evidence" value="ECO:0007669"/>
    <property type="project" value="InterPro"/>
</dbReference>
<dbReference type="PANTHER" id="PTHR13528">
    <property type="entry name" value="39S RIBOSOMAL PROTEIN L28, MITOCHONDRIAL"/>
    <property type="match status" value="1"/>
</dbReference>
<evidence type="ECO:0000256" key="6">
    <source>
        <dbReference type="SAM" id="MobiDB-lite"/>
    </source>
</evidence>
<evidence type="ECO:0000313" key="9">
    <source>
        <dbReference type="Proteomes" id="UP000028780"/>
    </source>
</evidence>
<dbReference type="NCBIfam" id="TIGR00009">
    <property type="entry name" value="L28"/>
    <property type="match status" value="1"/>
</dbReference>
<dbReference type="EMBL" id="LT906467">
    <property type="protein sequence ID" value="SNV62477.1"/>
    <property type="molecule type" value="Genomic_DNA"/>
</dbReference>
<sequence length="78" mass="8966">MSAHCQVTGRKPQFGKTVSHSHRRHSRRWNPNVQKRRFYLPSEGRTITLTVSTKGLKIIDRDGIESVVAKIRARGEKI</sequence>
<evidence type="ECO:0000313" key="7">
    <source>
        <dbReference type="EMBL" id="AIJ33093.1"/>
    </source>
</evidence>
<evidence type="ECO:0000313" key="8">
    <source>
        <dbReference type="EMBL" id="SNV62477.1"/>
    </source>
</evidence>
<name>A0A076NI82_9CORY</name>
<dbReference type="GO" id="GO:0006412">
    <property type="term" value="P:translation"/>
    <property type="evidence" value="ECO:0007669"/>
    <property type="project" value="UniProtKB-UniRule"/>
</dbReference>
<dbReference type="HOGENOM" id="CLU_064548_3_1_11"/>
<accession>A0A076NI82</accession>
<protein>
    <recommendedName>
        <fullName evidence="4 5">Large ribosomal subunit protein bL28</fullName>
    </recommendedName>
</protein>
<evidence type="ECO:0000256" key="3">
    <source>
        <dbReference type="ARBA" id="ARBA00023274"/>
    </source>
</evidence>
<dbReference type="STRING" id="156978.CIMIT_03495"/>
<dbReference type="SUPFAM" id="SSF143800">
    <property type="entry name" value="L28p-like"/>
    <property type="match status" value="1"/>
</dbReference>
<evidence type="ECO:0000313" key="10">
    <source>
        <dbReference type="Proteomes" id="UP000215374"/>
    </source>
</evidence>
<dbReference type="Proteomes" id="UP000215374">
    <property type="component" value="Chromosome 1"/>
</dbReference>
<dbReference type="PANTHER" id="PTHR13528:SF2">
    <property type="entry name" value="LARGE RIBOSOMAL SUBUNIT PROTEIN BL28M"/>
    <property type="match status" value="1"/>
</dbReference>
<dbReference type="InterPro" id="IPR034704">
    <property type="entry name" value="Ribosomal_bL28/bL31-like_sf"/>
</dbReference>
<dbReference type="KEGG" id="cii:CIMIT_03495"/>
<evidence type="ECO:0000256" key="4">
    <source>
        <dbReference type="ARBA" id="ARBA00035174"/>
    </source>
</evidence>
<evidence type="ECO:0000256" key="1">
    <source>
        <dbReference type="ARBA" id="ARBA00008760"/>
    </source>
</evidence>
<reference evidence="7 9" key="1">
    <citation type="submission" date="2014-08" db="EMBL/GenBank/DDBJ databases">
        <title>Complete genome sequence of Corynebacterium imitans DSM 44264, isolated from a five-month-old boy with suspected pharyngeal diphtheria.</title>
        <authorList>
            <person name="Mollmann S."/>
            <person name="Albersmeier A."/>
            <person name="Ruckert C."/>
            <person name="Tauch A."/>
        </authorList>
    </citation>
    <scope>NUCLEOTIDE SEQUENCE [LARGE SCALE GENOMIC DNA]</scope>
    <source>
        <strain evidence="7 9">DSM 44264</strain>
    </source>
</reference>
<dbReference type="Pfam" id="PF00830">
    <property type="entry name" value="Ribosomal_L28"/>
    <property type="match status" value="1"/>
</dbReference>
<organism evidence="7 9">
    <name type="scientific">Corynebacterium imitans</name>
    <dbReference type="NCBI Taxonomy" id="156978"/>
    <lineage>
        <taxon>Bacteria</taxon>
        <taxon>Bacillati</taxon>
        <taxon>Actinomycetota</taxon>
        <taxon>Actinomycetes</taxon>
        <taxon>Mycobacteriales</taxon>
        <taxon>Corynebacteriaceae</taxon>
        <taxon>Corynebacterium</taxon>
    </lineage>
</organism>
<keyword evidence="9" id="KW-1185">Reference proteome</keyword>
<comment type="similarity">
    <text evidence="1 5">Belongs to the bacterial ribosomal protein bL28 family.</text>
</comment>
<dbReference type="GO" id="GO:0005840">
    <property type="term" value="C:ribosome"/>
    <property type="evidence" value="ECO:0007669"/>
    <property type="project" value="UniProtKB-KW"/>
</dbReference>
<dbReference type="Gene3D" id="2.30.170.40">
    <property type="entry name" value="Ribosomal protein L28/L24"/>
    <property type="match status" value="1"/>
</dbReference>
<dbReference type="GO" id="GO:1990904">
    <property type="term" value="C:ribonucleoprotein complex"/>
    <property type="evidence" value="ECO:0007669"/>
    <property type="project" value="UniProtKB-KW"/>
</dbReference>
<dbReference type="InterPro" id="IPR037147">
    <property type="entry name" value="Ribosomal_bL28_sf"/>
</dbReference>
<dbReference type="OrthoDB" id="9805609at2"/>
<dbReference type="InterPro" id="IPR001383">
    <property type="entry name" value="Ribosomal_bL28_bact-type"/>
</dbReference>
<keyword evidence="3 5" id="KW-0687">Ribonucleoprotein</keyword>
<proteinExistence type="inferred from homology"/>
<gene>
    <name evidence="5 8" type="primary">rpmB</name>
    <name evidence="7" type="ORF">CIMIT_03495</name>
    <name evidence="8" type="ORF">SAMEA4535761_00764</name>
</gene>
<dbReference type="InterPro" id="IPR026569">
    <property type="entry name" value="Ribosomal_bL28"/>
</dbReference>
<feature type="region of interest" description="Disordered" evidence="6">
    <location>
        <begin position="1"/>
        <end position="29"/>
    </location>
</feature>
<reference evidence="8 10" key="2">
    <citation type="submission" date="2017-06" db="EMBL/GenBank/DDBJ databases">
        <authorList>
            <consortium name="Pathogen Informatics"/>
        </authorList>
    </citation>
    <scope>NUCLEOTIDE SEQUENCE [LARGE SCALE GENOMIC DNA]</scope>
    <source>
        <strain evidence="8 10">NCTC13015</strain>
    </source>
</reference>
<dbReference type="AlphaFoldDB" id="A0A076NI82"/>
<dbReference type="HAMAP" id="MF_00373">
    <property type="entry name" value="Ribosomal_bL28"/>
    <property type="match status" value="1"/>
</dbReference>
<feature type="compositionally biased region" description="Basic residues" evidence="6">
    <location>
        <begin position="19"/>
        <end position="29"/>
    </location>
</feature>
<evidence type="ECO:0000256" key="2">
    <source>
        <dbReference type="ARBA" id="ARBA00022980"/>
    </source>
</evidence>
<dbReference type="Proteomes" id="UP000028780">
    <property type="component" value="Chromosome"/>
</dbReference>
<dbReference type="eggNOG" id="COG0227">
    <property type="taxonomic scope" value="Bacteria"/>
</dbReference>